<organism evidence="1 2">
    <name type="scientific">Dendrobium thyrsiflorum</name>
    <name type="common">Pinecone-like raceme dendrobium</name>
    <name type="synonym">Orchid</name>
    <dbReference type="NCBI Taxonomy" id="117978"/>
    <lineage>
        <taxon>Eukaryota</taxon>
        <taxon>Viridiplantae</taxon>
        <taxon>Streptophyta</taxon>
        <taxon>Embryophyta</taxon>
        <taxon>Tracheophyta</taxon>
        <taxon>Spermatophyta</taxon>
        <taxon>Magnoliopsida</taxon>
        <taxon>Liliopsida</taxon>
        <taxon>Asparagales</taxon>
        <taxon>Orchidaceae</taxon>
        <taxon>Epidendroideae</taxon>
        <taxon>Malaxideae</taxon>
        <taxon>Dendrobiinae</taxon>
        <taxon>Dendrobium</taxon>
    </lineage>
</organism>
<accession>A0ABD0U8M9</accession>
<evidence type="ECO:0000313" key="1">
    <source>
        <dbReference type="EMBL" id="KAL0909160.1"/>
    </source>
</evidence>
<comment type="caution">
    <text evidence="1">The sequence shown here is derived from an EMBL/GenBank/DDBJ whole genome shotgun (WGS) entry which is preliminary data.</text>
</comment>
<gene>
    <name evidence="1" type="ORF">M5K25_020003</name>
</gene>
<dbReference type="Proteomes" id="UP001552299">
    <property type="component" value="Unassembled WGS sequence"/>
</dbReference>
<evidence type="ECO:0000313" key="2">
    <source>
        <dbReference type="Proteomes" id="UP001552299"/>
    </source>
</evidence>
<dbReference type="EMBL" id="JANQDX010000016">
    <property type="protein sequence ID" value="KAL0909160.1"/>
    <property type="molecule type" value="Genomic_DNA"/>
</dbReference>
<sequence>MDLQNTTFTVQLGRGASIQLANAIINTENFESTIQFGRLQFSTATTKAAAIPVYNMDAKEHARRPHVVEVYAQRAYSVQRT</sequence>
<reference evidence="1 2" key="1">
    <citation type="journal article" date="2024" name="Plant Biotechnol. J.">
        <title>Dendrobium thyrsiflorum genome and its molecular insights into genes involved in important horticultural traits.</title>
        <authorList>
            <person name="Chen B."/>
            <person name="Wang J.Y."/>
            <person name="Zheng P.J."/>
            <person name="Li K.L."/>
            <person name="Liang Y.M."/>
            <person name="Chen X.F."/>
            <person name="Zhang C."/>
            <person name="Zhao X."/>
            <person name="He X."/>
            <person name="Zhang G.Q."/>
            <person name="Liu Z.J."/>
            <person name="Xu Q."/>
        </authorList>
    </citation>
    <scope>NUCLEOTIDE SEQUENCE [LARGE SCALE GENOMIC DNA]</scope>
    <source>
        <strain evidence="1">GZMU011</strain>
    </source>
</reference>
<keyword evidence="2" id="KW-1185">Reference proteome</keyword>
<protein>
    <submittedName>
        <fullName evidence="1">Uncharacterized protein</fullName>
    </submittedName>
</protein>
<dbReference type="AlphaFoldDB" id="A0ABD0U8M9"/>
<proteinExistence type="predicted"/>
<name>A0ABD0U8M9_DENTH</name>